<proteinExistence type="inferred from homology"/>
<keyword evidence="5" id="KW-0106">Calcium</keyword>
<keyword evidence="6" id="KW-0449">Lipoprotein</keyword>
<dbReference type="InterPro" id="IPR002048">
    <property type="entry name" value="EF_hand_dom"/>
</dbReference>
<dbReference type="InterPro" id="IPR011992">
    <property type="entry name" value="EF-hand-dom_pair"/>
</dbReference>
<dbReference type="SUPFAM" id="SSF47473">
    <property type="entry name" value="EF-hand"/>
    <property type="match status" value="1"/>
</dbReference>
<gene>
    <name evidence="8" type="ORF">DYB36_011551</name>
</gene>
<dbReference type="PANTHER" id="PTHR23055:SF178">
    <property type="entry name" value="NEUROCALCIN HOMOLOG"/>
    <property type="match status" value="1"/>
</dbReference>
<sequence>VTAKSCFAQADLNQDGKLTLAEFERWYLQDDNILPSVPKDPSASSDMDRIRHLLKLNQYAVGDIFEIFAEAAPNGELGFAAFKQCFEHMVALAGGYDSPQAKQEAAVVIRRLFCVFDSDQNNAVDFGELASGLSVLSGSSMDDKVSAAFRLYDINGDGYISLDEMIRYMTSIFRVMYETSDRAKDQMRVPPSELAKVTATACFADADLNHDKKLSFAEFKQHATDDDGDMDDTIASI</sequence>
<protein>
    <recommendedName>
        <fullName evidence="7">EF-hand domain-containing protein</fullName>
    </recommendedName>
</protein>
<dbReference type="Gene3D" id="1.10.238.10">
    <property type="entry name" value="EF-hand"/>
    <property type="match status" value="2"/>
</dbReference>
<evidence type="ECO:0000256" key="4">
    <source>
        <dbReference type="ARBA" id="ARBA00022737"/>
    </source>
</evidence>
<keyword evidence="3" id="KW-0479">Metal-binding</keyword>
<keyword evidence="2" id="KW-0519">Myristate</keyword>
<evidence type="ECO:0000313" key="9">
    <source>
        <dbReference type="Proteomes" id="UP000265427"/>
    </source>
</evidence>
<reference evidence="8 9" key="1">
    <citation type="submission" date="2018-08" db="EMBL/GenBank/DDBJ databases">
        <title>Aphanomyces genome sequencing and annotation.</title>
        <authorList>
            <person name="Minardi D."/>
            <person name="Oidtmann B."/>
            <person name="Van Der Giezen M."/>
            <person name="Studholme D.J."/>
        </authorList>
    </citation>
    <scope>NUCLEOTIDE SEQUENCE [LARGE SCALE GENOMIC DNA]</scope>
    <source>
        <strain evidence="8 9">Kv</strain>
    </source>
</reference>
<dbReference type="Pfam" id="PF13499">
    <property type="entry name" value="EF-hand_7"/>
    <property type="match status" value="1"/>
</dbReference>
<comment type="similarity">
    <text evidence="1">Belongs to the recoverin family.</text>
</comment>
<dbReference type="PROSITE" id="PS00018">
    <property type="entry name" value="EF_HAND_1"/>
    <property type="match status" value="4"/>
</dbReference>
<evidence type="ECO:0000256" key="5">
    <source>
        <dbReference type="ARBA" id="ARBA00022837"/>
    </source>
</evidence>
<evidence type="ECO:0000259" key="7">
    <source>
        <dbReference type="PROSITE" id="PS50222"/>
    </source>
</evidence>
<name>A0A397BPX9_APHAT</name>
<dbReference type="Pfam" id="PF13202">
    <property type="entry name" value="EF-hand_5"/>
    <property type="match status" value="1"/>
</dbReference>
<evidence type="ECO:0000256" key="1">
    <source>
        <dbReference type="ARBA" id="ARBA00006049"/>
    </source>
</evidence>
<organism evidence="8 9">
    <name type="scientific">Aphanomyces astaci</name>
    <name type="common">Crayfish plague agent</name>
    <dbReference type="NCBI Taxonomy" id="112090"/>
    <lineage>
        <taxon>Eukaryota</taxon>
        <taxon>Sar</taxon>
        <taxon>Stramenopiles</taxon>
        <taxon>Oomycota</taxon>
        <taxon>Saprolegniomycetes</taxon>
        <taxon>Saprolegniales</taxon>
        <taxon>Verrucalvaceae</taxon>
        <taxon>Aphanomyces</taxon>
    </lineage>
</organism>
<dbReference type="GO" id="GO:0005509">
    <property type="term" value="F:calcium ion binding"/>
    <property type="evidence" value="ECO:0007669"/>
    <property type="project" value="InterPro"/>
</dbReference>
<dbReference type="PROSITE" id="PS50222">
    <property type="entry name" value="EF_HAND_2"/>
    <property type="match status" value="4"/>
</dbReference>
<dbReference type="InterPro" id="IPR018247">
    <property type="entry name" value="EF_Hand_1_Ca_BS"/>
</dbReference>
<comment type="caution">
    <text evidence="8">The sequence shown here is derived from an EMBL/GenBank/DDBJ whole genome shotgun (WGS) entry which is preliminary data.</text>
</comment>
<feature type="domain" description="EF-hand" evidence="7">
    <location>
        <begin position="194"/>
        <end position="229"/>
    </location>
</feature>
<evidence type="ECO:0000256" key="2">
    <source>
        <dbReference type="ARBA" id="ARBA00022707"/>
    </source>
</evidence>
<evidence type="ECO:0000313" key="8">
    <source>
        <dbReference type="EMBL" id="RHY21685.1"/>
    </source>
</evidence>
<dbReference type="EMBL" id="QUSZ01002580">
    <property type="protein sequence ID" value="RHY21685.1"/>
    <property type="molecule type" value="Genomic_DNA"/>
</dbReference>
<accession>A0A397BPX9</accession>
<evidence type="ECO:0000256" key="6">
    <source>
        <dbReference type="ARBA" id="ARBA00023288"/>
    </source>
</evidence>
<feature type="non-terminal residue" evidence="8">
    <location>
        <position position="1"/>
    </location>
</feature>
<feature type="domain" description="EF-hand" evidence="7">
    <location>
        <begin position="1"/>
        <end position="33"/>
    </location>
</feature>
<dbReference type="SMART" id="SM00054">
    <property type="entry name" value="EFh"/>
    <property type="match status" value="4"/>
</dbReference>
<dbReference type="Proteomes" id="UP000265427">
    <property type="component" value="Unassembled WGS sequence"/>
</dbReference>
<dbReference type="PANTHER" id="PTHR23055">
    <property type="entry name" value="CALCIUM BINDING PROTEINS"/>
    <property type="match status" value="1"/>
</dbReference>
<dbReference type="PRINTS" id="PR00450">
    <property type="entry name" value="RECOVERIN"/>
</dbReference>
<keyword evidence="4" id="KW-0677">Repeat</keyword>
<feature type="domain" description="EF-hand" evidence="7">
    <location>
        <begin position="104"/>
        <end position="139"/>
    </location>
</feature>
<dbReference type="InterPro" id="IPR028846">
    <property type="entry name" value="Recoverin"/>
</dbReference>
<evidence type="ECO:0000256" key="3">
    <source>
        <dbReference type="ARBA" id="ARBA00022723"/>
    </source>
</evidence>
<feature type="domain" description="EF-hand" evidence="7">
    <location>
        <begin position="140"/>
        <end position="175"/>
    </location>
</feature>
<dbReference type="AlphaFoldDB" id="A0A397BPX9"/>
<dbReference type="CDD" id="cd00051">
    <property type="entry name" value="EFh"/>
    <property type="match status" value="2"/>
</dbReference>